<gene>
    <name evidence="2" type="ORF">HY834_18255</name>
</gene>
<dbReference type="AlphaFoldDB" id="A0A933L4V9"/>
<reference evidence="2" key="1">
    <citation type="submission" date="2020-07" db="EMBL/GenBank/DDBJ databases">
        <title>Huge and variable diversity of episymbiotic CPR bacteria and DPANN archaea in groundwater ecosystems.</title>
        <authorList>
            <person name="He C.Y."/>
            <person name="Keren R."/>
            <person name="Whittaker M."/>
            <person name="Farag I.F."/>
            <person name="Doudna J."/>
            <person name="Cate J.H.D."/>
            <person name="Banfield J.F."/>
        </authorList>
    </citation>
    <scope>NUCLEOTIDE SEQUENCE</scope>
    <source>
        <strain evidence="2">NC_groundwater_1586_Pr3_B-0.1um_66_15</strain>
    </source>
</reference>
<protein>
    <submittedName>
        <fullName evidence="2">SHOCT domain-containing protein</fullName>
    </submittedName>
</protein>
<name>A0A933L4V9_9HYPH</name>
<evidence type="ECO:0000256" key="1">
    <source>
        <dbReference type="SAM" id="Phobius"/>
    </source>
</evidence>
<evidence type="ECO:0000313" key="3">
    <source>
        <dbReference type="Proteomes" id="UP000782610"/>
    </source>
</evidence>
<dbReference type="Proteomes" id="UP000782610">
    <property type="component" value="Unassembled WGS sequence"/>
</dbReference>
<keyword evidence="1" id="KW-1133">Transmembrane helix</keyword>
<feature type="transmembrane region" description="Helical" evidence="1">
    <location>
        <begin position="12"/>
        <end position="36"/>
    </location>
</feature>
<proteinExistence type="predicted"/>
<keyword evidence="1" id="KW-0472">Membrane</keyword>
<keyword evidence="1" id="KW-0812">Transmembrane</keyword>
<dbReference type="EMBL" id="JACRAF010000061">
    <property type="protein sequence ID" value="MBI4923686.1"/>
    <property type="molecule type" value="Genomic_DNA"/>
</dbReference>
<evidence type="ECO:0000313" key="2">
    <source>
        <dbReference type="EMBL" id="MBI4923686.1"/>
    </source>
</evidence>
<organism evidence="2 3">
    <name type="scientific">Devosia nanyangense</name>
    <dbReference type="NCBI Taxonomy" id="1228055"/>
    <lineage>
        <taxon>Bacteria</taxon>
        <taxon>Pseudomonadati</taxon>
        <taxon>Pseudomonadota</taxon>
        <taxon>Alphaproteobacteria</taxon>
        <taxon>Hyphomicrobiales</taxon>
        <taxon>Devosiaceae</taxon>
        <taxon>Devosia</taxon>
    </lineage>
</organism>
<sequence length="81" mass="9135">MWWHGPHLFGWGWMPGFGLISILFWVLVVGLIVAAVRASRQRVAQDGPNSPRSGLTILEERYAKGEIQRDEYLQKKGDLGA</sequence>
<comment type="caution">
    <text evidence="2">The sequence shown here is derived from an EMBL/GenBank/DDBJ whole genome shotgun (WGS) entry which is preliminary data.</text>
</comment>
<accession>A0A933L4V9</accession>